<accession>A0A841J0B3</accession>
<evidence type="ECO:0000313" key="2">
    <source>
        <dbReference type="EMBL" id="MBB6123792.1"/>
    </source>
</evidence>
<protein>
    <recommendedName>
        <fullName evidence="1">DUF4387 domain-containing protein</fullName>
    </recommendedName>
</protein>
<keyword evidence="3" id="KW-1185">Reference proteome</keyword>
<reference evidence="2 3" key="1">
    <citation type="submission" date="2020-08" db="EMBL/GenBank/DDBJ databases">
        <title>Genomic Encyclopedia of Type Strains, Phase IV (KMG-IV): sequencing the most valuable type-strain genomes for metagenomic binning, comparative biology and taxonomic classification.</title>
        <authorList>
            <person name="Goeker M."/>
        </authorList>
    </citation>
    <scope>NUCLEOTIDE SEQUENCE [LARGE SCALE GENOMIC DNA]</scope>
    <source>
        <strain evidence="2 3">DSM 102255</strain>
    </source>
</reference>
<organism evidence="2 3">
    <name type="scientific">Sphingobium subterraneum</name>
    <dbReference type="NCBI Taxonomy" id="627688"/>
    <lineage>
        <taxon>Bacteria</taxon>
        <taxon>Pseudomonadati</taxon>
        <taxon>Pseudomonadota</taxon>
        <taxon>Alphaproteobacteria</taxon>
        <taxon>Sphingomonadales</taxon>
        <taxon>Sphingomonadaceae</taxon>
        <taxon>Sphingobium</taxon>
    </lineage>
</organism>
<dbReference type="Proteomes" id="UP000552700">
    <property type="component" value="Unassembled WGS sequence"/>
</dbReference>
<dbReference type="EMBL" id="JACIJP010000002">
    <property type="protein sequence ID" value="MBB6123792.1"/>
    <property type="molecule type" value="Genomic_DNA"/>
</dbReference>
<feature type="domain" description="DUF4387" evidence="1">
    <location>
        <begin position="4"/>
        <end position="99"/>
    </location>
</feature>
<sequence>MAKLSDVCRHIRSKNAGPFWITIDLFFADAERFARYAHTPALASEAIARLYGVPSESVRKFVVPELAVVKFSYPRAVAQGGPDERDMHGGQQYVRLCHVEV</sequence>
<comment type="caution">
    <text evidence="2">The sequence shown here is derived from an EMBL/GenBank/DDBJ whole genome shotgun (WGS) entry which is preliminary data.</text>
</comment>
<evidence type="ECO:0000259" key="1">
    <source>
        <dbReference type="Pfam" id="PF14330"/>
    </source>
</evidence>
<dbReference type="InterPro" id="IPR025496">
    <property type="entry name" value="DUF4387"/>
</dbReference>
<proteinExistence type="predicted"/>
<gene>
    <name evidence="2" type="ORF">FHS92_001521</name>
</gene>
<dbReference type="RefSeq" id="WP_184079240.1">
    <property type="nucleotide sequence ID" value="NZ_JACIJP010000002.1"/>
</dbReference>
<evidence type="ECO:0000313" key="3">
    <source>
        <dbReference type="Proteomes" id="UP000552700"/>
    </source>
</evidence>
<name>A0A841J0B3_9SPHN</name>
<dbReference type="Pfam" id="PF14330">
    <property type="entry name" value="DUF4387"/>
    <property type="match status" value="1"/>
</dbReference>
<dbReference type="AlphaFoldDB" id="A0A841J0B3"/>